<evidence type="ECO:0000259" key="1">
    <source>
        <dbReference type="Pfam" id="PF20478"/>
    </source>
</evidence>
<evidence type="ECO:0000313" key="2">
    <source>
        <dbReference type="EMBL" id="KAJ8033492.1"/>
    </source>
</evidence>
<dbReference type="PANTHER" id="PTHR36981">
    <property type="entry name" value="ZGC:195170"/>
    <property type="match status" value="1"/>
</dbReference>
<dbReference type="Proteomes" id="UP001152320">
    <property type="component" value="Chromosome 11"/>
</dbReference>
<feature type="domain" description="P2X purinoreceptor 7 intracellular" evidence="1">
    <location>
        <begin position="9"/>
        <end position="122"/>
    </location>
</feature>
<organism evidence="2 3">
    <name type="scientific">Holothuria leucospilota</name>
    <name type="common">Black long sea cucumber</name>
    <name type="synonym">Mertensiothuria leucospilota</name>
    <dbReference type="NCBI Taxonomy" id="206669"/>
    <lineage>
        <taxon>Eukaryota</taxon>
        <taxon>Metazoa</taxon>
        <taxon>Echinodermata</taxon>
        <taxon>Eleutherozoa</taxon>
        <taxon>Echinozoa</taxon>
        <taxon>Holothuroidea</taxon>
        <taxon>Aspidochirotacea</taxon>
        <taxon>Aspidochirotida</taxon>
        <taxon>Holothuriidae</taxon>
        <taxon>Holothuria</taxon>
    </lineage>
</organism>
<dbReference type="OrthoDB" id="5978203at2759"/>
<dbReference type="AlphaFoldDB" id="A0A9Q1H339"/>
<dbReference type="InterPro" id="IPR046815">
    <property type="entry name" value="P2RX7_C"/>
</dbReference>
<keyword evidence="3" id="KW-1185">Reference proteome</keyword>
<dbReference type="Pfam" id="PF20478">
    <property type="entry name" value="P2RX7_C"/>
    <property type="match status" value="1"/>
</dbReference>
<comment type="caution">
    <text evidence="2">The sequence shown here is derived from an EMBL/GenBank/DDBJ whole genome shotgun (WGS) entry which is preliminary data.</text>
</comment>
<dbReference type="GO" id="GO:0005216">
    <property type="term" value="F:monoatomic ion channel activity"/>
    <property type="evidence" value="ECO:0007669"/>
    <property type="project" value="InterPro"/>
</dbReference>
<dbReference type="PRINTS" id="PR01314">
    <property type="entry name" value="P2X7RECEPTOR"/>
</dbReference>
<accession>A0A9Q1H339</accession>
<dbReference type="InterPro" id="IPR003050">
    <property type="entry name" value="P2X7_purinoceptor"/>
</dbReference>
<gene>
    <name evidence="2" type="ORF">HOLleu_23748</name>
</gene>
<dbReference type="GO" id="GO:0005524">
    <property type="term" value="F:ATP binding"/>
    <property type="evidence" value="ECO:0007669"/>
    <property type="project" value="InterPro"/>
</dbReference>
<proteinExistence type="predicted"/>
<dbReference type="EMBL" id="JAIZAY010000011">
    <property type="protein sequence ID" value="KAJ8033492.1"/>
    <property type="molecule type" value="Genomic_DNA"/>
</dbReference>
<dbReference type="GO" id="GO:0016020">
    <property type="term" value="C:membrane"/>
    <property type="evidence" value="ECO:0007669"/>
    <property type="project" value="InterPro"/>
</dbReference>
<protein>
    <submittedName>
        <fullName evidence="2">P2X purinoceptor 7</fullName>
    </submittedName>
</protein>
<dbReference type="GO" id="GO:0001614">
    <property type="term" value="F:purinergic nucleotide receptor activity"/>
    <property type="evidence" value="ECO:0007669"/>
    <property type="project" value="InterPro"/>
</dbReference>
<evidence type="ECO:0000313" key="3">
    <source>
        <dbReference type="Proteomes" id="UP001152320"/>
    </source>
</evidence>
<sequence>MEQNDEASAVPLIQWCKCQMCRPMPLEIENKCCTRRVTDCISSSEAFKDVCLNAHVLHVLERNMRVKPRSHYNEFGSDSDPMNYIYWKYGRLGRGNRVVLPACCVRKIRERFPSANGQYRGFIPGENLQD</sequence>
<reference evidence="2" key="1">
    <citation type="submission" date="2021-10" db="EMBL/GenBank/DDBJ databases">
        <title>Tropical sea cucumber genome reveals ecological adaptation and Cuvierian tubules defense mechanism.</title>
        <authorList>
            <person name="Chen T."/>
        </authorList>
    </citation>
    <scope>NUCLEOTIDE SEQUENCE</scope>
    <source>
        <strain evidence="2">Nanhai2018</strain>
        <tissue evidence="2">Muscle</tissue>
    </source>
</reference>
<name>A0A9Q1H339_HOLLE</name>